<protein>
    <submittedName>
        <fullName evidence="2">Uncharacterized protein</fullName>
    </submittedName>
</protein>
<evidence type="ECO:0000313" key="3">
    <source>
        <dbReference type="Proteomes" id="UP000294508"/>
    </source>
</evidence>
<evidence type="ECO:0000256" key="1">
    <source>
        <dbReference type="SAM" id="MobiDB-lite"/>
    </source>
</evidence>
<dbReference type="RefSeq" id="WP_132209906.1">
    <property type="nucleotide sequence ID" value="NZ_SLWN01000005.1"/>
</dbReference>
<proteinExistence type="predicted"/>
<comment type="caution">
    <text evidence="2">The sequence shown here is derived from an EMBL/GenBank/DDBJ whole genome shotgun (WGS) entry which is preliminary data.</text>
</comment>
<evidence type="ECO:0000313" key="2">
    <source>
        <dbReference type="EMBL" id="TCO30226.1"/>
    </source>
</evidence>
<sequence>MPEVPGDGVPEVSEVPDEQAPDADLRAARNEIRAVGATLREALAADDALVAGQRPAGEDGQ</sequence>
<keyword evidence="3" id="KW-1185">Reference proteome</keyword>
<dbReference type="Proteomes" id="UP000294508">
    <property type="component" value="Unassembled WGS sequence"/>
</dbReference>
<name>A0A4V2S046_9ACTN</name>
<accession>A0A4V2S046</accession>
<organism evidence="2 3">
    <name type="scientific">Kribbella steppae</name>
    <dbReference type="NCBI Taxonomy" id="2512223"/>
    <lineage>
        <taxon>Bacteria</taxon>
        <taxon>Bacillati</taxon>
        <taxon>Actinomycetota</taxon>
        <taxon>Actinomycetes</taxon>
        <taxon>Propionibacteriales</taxon>
        <taxon>Kribbellaceae</taxon>
        <taxon>Kribbella</taxon>
    </lineage>
</organism>
<feature type="region of interest" description="Disordered" evidence="1">
    <location>
        <begin position="1"/>
        <end position="24"/>
    </location>
</feature>
<dbReference type="EMBL" id="SLWN01000005">
    <property type="protein sequence ID" value="TCO30226.1"/>
    <property type="molecule type" value="Genomic_DNA"/>
</dbReference>
<gene>
    <name evidence="2" type="ORF">EV652_105220</name>
</gene>
<reference evidence="2 3" key="1">
    <citation type="journal article" date="2015" name="Stand. Genomic Sci.">
        <title>Genomic Encyclopedia of Bacterial and Archaeal Type Strains, Phase III: the genomes of soil and plant-associated and newly described type strains.</title>
        <authorList>
            <person name="Whitman W.B."/>
            <person name="Woyke T."/>
            <person name="Klenk H.P."/>
            <person name="Zhou Y."/>
            <person name="Lilburn T.G."/>
            <person name="Beck B.J."/>
            <person name="De Vos P."/>
            <person name="Vandamme P."/>
            <person name="Eisen J.A."/>
            <person name="Garrity G."/>
            <person name="Hugenholtz P."/>
            <person name="Kyrpides N.C."/>
        </authorList>
    </citation>
    <scope>NUCLEOTIDE SEQUENCE [LARGE SCALE GENOMIC DNA]</scope>
    <source>
        <strain evidence="2 3">VKM Ac-2572</strain>
    </source>
</reference>
<dbReference type="AlphaFoldDB" id="A0A4V2S046"/>